<evidence type="ECO:0000256" key="6">
    <source>
        <dbReference type="ARBA" id="ARBA00022806"/>
    </source>
</evidence>
<name>A0A9X2FN89_9LACO</name>
<accession>A0A9X2FN89</accession>
<dbReference type="Pfam" id="PF06733">
    <property type="entry name" value="DEAD_2"/>
    <property type="match status" value="1"/>
</dbReference>
<evidence type="ECO:0000256" key="5">
    <source>
        <dbReference type="ARBA" id="ARBA00022801"/>
    </source>
</evidence>
<keyword evidence="10" id="KW-0238">DNA-binding</keyword>
<comment type="similarity">
    <text evidence="13">Belongs to the helicase family. DinG subfamily.</text>
</comment>
<dbReference type="Gene3D" id="3.40.50.300">
    <property type="entry name" value="P-loop containing nucleotide triphosphate hydrolases"/>
    <property type="match status" value="2"/>
</dbReference>
<dbReference type="PANTHER" id="PTHR11472:SF34">
    <property type="entry name" value="REGULATOR OF TELOMERE ELONGATION HELICASE 1"/>
    <property type="match status" value="1"/>
</dbReference>
<dbReference type="Gene3D" id="3.90.320.10">
    <property type="match status" value="1"/>
</dbReference>
<dbReference type="SUPFAM" id="SSF52540">
    <property type="entry name" value="P-loop containing nucleoside triphosphate hydrolases"/>
    <property type="match status" value="1"/>
</dbReference>
<dbReference type="PANTHER" id="PTHR11472">
    <property type="entry name" value="DNA REPAIR DEAD HELICASE RAD3/XP-D SUBFAMILY MEMBER"/>
    <property type="match status" value="1"/>
</dbReference>
<evidence type="ECO:0000313" key="15">
    <source>
        <dbReference type="EMBL" id="MCP0887303.1"/>
    </source>
</evidence>
<dbReference type="InterPro" id="IPR006554">
    <property type="entry name" value="Helicase-like_DEXD_c2"/>
</dbReference>
<dbReference type="GO" id="GO:0006281">
    <property type="term" value="P:DNA repair"/>
    <property type="evidence" value="ECO:0007669"/>
    <property type="project" value="UniProtKB-KW"/>
</dbReference>
<keyword evidence="9" id="KW-0411">Iron-sulfur</keyword>
<reference evidence="15 16" key="1">
    <citation type="journal article" date="2023" name="Int. J. Syst. Evol. Microbiol.">
        <title>Ligilactobacillus ubinensis sp. nov., a novel species isolated from the wild ferment of a durian fruit (Durio zibethinus).</title>
        <authorList>
            <person name="Heng Y.C."/>
            <person name="Menon N."/>
            <person name="Chen B."/>
            <person name="Loo B.Z.L."/>
            <person name="Wong G.W.J."/>
            <person name="Lim A.C.H."/>
            <person name="Silvaraju S."/>
            <person name="Kittelmann S."/>
        </authorList>
    </citation>
    <scope>NUCLEOTIDE SEQUENCE [LARGE SCALE GENOMIC DNA]</scope>
    <source>
        <strain evidence="15 16">WILCCON 0076</strain>
    </source>
</reference>
<evidence type="ECO:0000259" key="14">
    <source>
        <dbReference type="PROSITE" id="PS51193"/>
    </source>
</evidence>
<evidence type="ECO:0000256" key="4">
    <source>
        <dbReference type="ARBA" id="ARBA00022763"/>
    </source>
</evidence>
<evidence type="ECO:0000256" key="13">
    <source>
        <dbReference type="ARBA" id="ARBA00038058"/>
    </source>
</evidence>
<dbReference type="InterPro" id="IPR045028">
    <property type="entry name" value="DinG/Rad3-like"/>
</dbReference>
<feature type="domain" description="Helicase ATP-binding" evidence="14">
    <location>
        <begin position="181"/>
        <end position="428"/>
    </location>
</feature>
<dbReference type="Pfam" id="PF13307">
    <property type="entry name" value="Helicase_C_2"/>
    <property type="match status" value="1"/>
</dbReference>
<evidence type="ECO:0000256" key="10">
    <source>
        <dbReference type="ARBA" id="ARBA00023125"/>
    </source>
</evidence>
<dbReference type="InterPro" id="IPR006555">
    <property type="entry name" value="ATP-dep_Helicase_C"/>
</dbReference>
<keyword evidence="7" id="KW-0067">ATP-binding</keyword>
<proteinExistence type="inferred from homology"/>
<dbReference type="InterPro" id="IPR042493">
    <property type="entry name" value="XPD_DNA_FeS"/>
</dbReference>
<dbReference type="AlphaFoldDB" id="A0A9X2FN89"/>
<dbReference type="EMBL" id="JAIULA010000015">
    <property type="protein sequence ID" value="MCP0887303.1"/>
    <property type="molecule type" value="Genomic_DNA"/>
</dbReference>
<keyword evidence="11" id="KW-0234">DNA repair</keyword>
<protein>
    <submittedName>
        <fullName evidence="15">ATP-dependent DNA helicase</fullName>
    </submittedName>
</protein>
<dbReference type="Gene3D" id="1.10.30.20">
    <property type="entry name" value="Bacterial XPD DNA helicase, FeS cluster domain"/>
    <property type="match status" value="1"/>
</dbReference>
<dbReference type="PROSITE" id="PS51193">
    <property type="entry name" value="HELICASE_ATP_BIND_2"/>
    <property type="match status" value="1"/>
</dbReference>
<sequence>MPTIGVRELVEFILKTGDLISVGIGTSRQKTALLGTHIHQRIQKKWSTATEKEVSLKYPILLANRNFTIQGRADGLHKTNNIYDEIREIKTSSLAFSELTSNTLTLYWAQAKIYSHILMTQENLSSLSLKLIYVQTTTMETTEKELLITKEQAATFFDSVISEYEKWITLKEKLHTEQTTSIKHLSFPFKSYRRNQHELAVNVYKAILLKKRLFVEAPTGTGKTISTLFPTIKALGQDKIARIFYLTAKQSTRKVAEDALQLMSQKKLVLRSITLTAKEQITFPEEIDIPDEENPYLLGYYDRIRPALKDILEHETQITKEIVCNYARKHTVDPFEFSLDISLFCAVIICDYNYLFDPLVYLQRFFTEEDSNNCFLIDEAHNLVERSRSMYTKEIDSQTLSSLELTLNKKKTHYQSLLKHLKNISDCLNDIKQPLIDYQQKYVIFSEQLSNLNKYLHKFCDYTQEWMRSHTQDPNIKEILDFFFICYSYLKISDFYDETFRTKVDLLPNNQIKVKIFCLNPSSFIDKSLKLAGSAILFSATLSPLSYYQEILGGLTKSVGYQLDSPFSQKKLGLFITANVQTTYHKRTQSLQDVLASIYTMISAKTGNYLIFMPSYSYLEQIVEGFNKAYPLTNILVQSSSMDAIQRDSFLKEFKSNNTQTLVGFAVLGGIFSEGIDLKGNRLSGVAVVSVGLPGISPENDALKDYFNAQSKNGFEYAYKLPGLNNIFQAAGRVIRSTTDCGVVLLIDSRFATLNYQKYYPPHWSHGIILYNQEQLKESLAIFWKTTKTQKKD</sequence>
<keyword evidence="16" id="KW-1185">Reference proteome</keyword>
<dbReference type="InterPro" id="IPR027417">
    <property type="entry name" value="P-loop_NTPase"/>
</dbReference>
<comment type="caution">
    <text evidence="15">The sequence shown here is derived from an EMBL/GenBank/DDBJ whole genome shotgun (WGS) entry which is preliminary data.</text>
</comment>
<evidence type="ECO:0000256" key="12">
    <source>
        <dbReference type="ARBA" id="ARBA00023235"/>
    </source>
</evidence>
<dbReference type="InterPro" id="IPR011604">
    <property type="entry name" value="PDDEXK-like_dom_sf"/>
</dbReference>
<dbReference type="GO" id="GO:0005524">
    <property type="term" value="F:ATP binding"/>
    <property type="evidence" value="ECO:0007669"/>
    <property type="project" value="UniProtKB-KW"/>
</dbReference>
<evidence type="ECO:0000256" key="7">
    <source>
        <dbReference type="ARBA" id="ARBA00022840"/>
    </source>
</evidence>
<keyword evidence="1" id="KW-0004">4Fe-4S</keyword>
<organism evidence="15 16">
    <name type="scientific">Ligilactobacillus ubinensis</name>
    <dbReference type="NCBI Taxonomy" id="2876789"/>
    <lineage>
        <taxon>Bacteria</taxon>
        <taxon>Bacillati</taxon>
        <taxon>Bacillota</taxon>
        <taxon>Bacilli</taxon>
        <taxon>Lactobacillales</taxon>
        <taxon>Lactobacillaceae</taxon>
        <taxon>Ligilactobacillus</taxon>
    </lineage>
</organism>
<evidence type="ECO:0000256" key="2">
    <source>
        <dbReference type="ARBA" id="ARBA00022723"/>
    </source>
</evidence>
<dbReference type="InterPro" id="IPR010614">
    <property type="entry name" value="RAD3-like_helicase_DEAD"/>
</dbReference>
<keyword evidence="4" id="KW-0227">DNA damage</keyword>
<evidence type="ECO:0000256" key="11">
    <source>
        <dbReference type="ARBA" id="ARBA00023204"/>
    </source>
</evidence>
<keyword evidence="2" id="KW-0479">Metal-binding</keyword>
<dbReference type="SMART" id="SM00488">
    <property type="entry name" value="DEXDc2"/>
    <property type="match status" value="1"/>
</dbReference>
<evidence type="ECO:0000256" key="9">
    <source>
        <dbReference type="ARBA" id="ARBA00023014"/>
    </source>
</evidence>
<dbReference type="GO" id="GO:0003678">
    <property type="term" value="F:DNA helicase activity"/>
    <property type="evidence" value="ECO:0007669"/>
    <property type="project" value="InterPro"/>
</dbReference>
<evidence type="ECO:0000256" key="1">
    <source>
        <dbReference type="ARBA" id="ARBA00022485"/>
    </source>
</evidence>
<dbReference type="GO" id="GO:0016818">
    <property type="term" value="F:hydrolase activity, acting on acid anhydrides, in phosphorus-containing anhydrides"/>
    <property type="evidence" value="ECO:0007669"/>
    <property type="project" value="InterPro"/>
</dbReference>
<dbReference type="RefSeq" id="WP_253361047.1">
    <property type="nucleotide sequence ID" value="NZ_JAIULA010000015.1"/>
</dbReference>
<keyword evidence="3" id="KW-0547">Nucleotide-binding</keyword>
<dbReference type="Proteomes" id="UP001139006">
    <property type="component" value="Unassembled WGS sequence"/>
</dbReference>
<keyword evidence="8" id="KW-0408">Iron</keyword>
<keyword evidence="6 15" id="KW-0347">Helicase</keyword>
<dbReference type="SMART" id="SM00491">
    <property type="entry name" value="HELICc2"/>
    <property type="match status" value="1"/>
</dbReference>
<evidence type="ECO:0000313" key="16">
    <source>
        <dbReference type="Proteomes" id="UP001139006"/>
    </source>
</evidence>
<keyword evidence="5" id="KW-0378">Hydrolase</keyword>
<gene>
    <name evidence="15" type="ORF">LB941_08150</name>
</gene>
<dbReference type="Gene3D" id="1.10.275.40">
    <property type="match status" value="1"/>
</dbReference>
<keyword evidence="12" id="KW-0413">Isomerase</keyword>
<evidence type="ECO:0000256" key="3">
    <source>
        <dbReference type="ARBA" id="ARBA00022741"/>
    </source>
</evidence>
<evidence type="ECO:0000256" key="8">
    <source>
        <dbReference type="ARBA" id="ARBA00023004"/>
    </source>
</evidence>
<dbReference type="GO" id="GO:0051539">
    <property type="term" value="F:4 iron, 4 sulfur cluster binding"/>
    <property type="evidence" value="ECO:0007669"/>
    <property type="project" value="UniProtKB-KW"/>
</dbReference>
<dbReference type="GO" id="GO:0046872">
    <property type="term" value="F:metal ion binding"/>
    <property type="evidence" value="ECO:0007669"/>
    <property type="project" value="UniProtKB-KW"/>
</dbReference>
<dbReference type="GO" id="GO:0003677">
    <property type="term" value="F:DNA binding"/>
    <property type="evidence" value="ECO:0007669"/>
    <property type="project" value="UniProtKB-KW"/>
</dbReference>
<dbReference type="InterPro" id="IPR014013">
    <property type="entry name" value="Helic_SF1/SF2_ATP-bd_DinG/Rad3"/>
</dbReference>